<protein>
    <submittedName>
        <fullName evidence="1">Uncharacterized protein</fullName>
    </submittedName>
</protein>
<accession>A0ACB9Q9H9</accession>
<proteinExistence type="predicted"/>
<name>A0ACB9Q9H9_BAUVA</name>
<comment type="caution">
    <text evidence="1">The sequence shown here is derived from an EMBL/GenBank/DDBJ whole genome shotgun (WGS) entry which is preliminary data.</text>
</comment>
<keyword evidence="2" id="KW-1185">Reference proteome</keyword>
<reference evidence="1 2" key="1">
    <citation type="journal article" date="2022" name="DNA Res.">
        <title>Chromosomal-level genome assembly of the orchid tree Bauhinia variegata (Leguminosae; Cercidoideae) supports the allotetraploid origin hypothesis of Bauhinia.</title>
        <authorList>
            <person name="Zhong Y."/>
            <person name="Chen Y."/>
            <person name="Zheng D."/>
            <person name="Pang J."/>
            <person name="Liu Y."/>
            <person name="Luo S."/>
            <person name="Meng S."/>
            <person name="Qian L."/>
            <person name="Wei D."/>
            <person name="Dai S."/>
            <person name="Zhou R."/>
        </authorList>
    </citation>
    <scope>NUCLEOTIDE SEQUENCE [LARGE SCALE GENOMIC DNA]</scope>
    <source>
        <strain evidence="1">BV-YZ2020</strain>
    </source>
</reference>
<evidence type="ECO:0000313" key="2">
    <source>
        <dbReference type="Proteomes" id="UP000828941"/>
    </source>
</evidence>
<dbReference type="Proteomes" id="UP000828941">
    <property type="component" value="Chromosome 1"/>
</dbReference>
<evidence type="ECO:0000313" key="1">
    <source>
        <dbReference type="EMBL" id="KAI4357473.1"/>
    </source>
</evidence>
<gene>
    <name evidence="1" type="ORF">L6164_001421</name>
</gene>
<sequence length="471" mass="53581">MQRRLRQVCTNLKEHSSVSLAKFASAGGFCDINLIIIKATAPDDMPLHEKYIHRLLKIFSISPSSYHSFSISFTRRFGTTRCWRVALKCLLLIHRLLQSVPDNSSFKSQLLWARSSSLISLHPCHFQDKSSSFSEDYTTFIRAYAQFIDETLICVYLDGKKPAEMEEGGGGGEEEEEREETTPETLQEKMKEIGEVLETLPQIQSLIDRVMDCRPIGVAAQSFIVQTAMRHIIRDSFACYRMFKTNLTTVLENLLQLPYKNCVDAFEIYKKASVQANQLCEFYDWCKDKGFCGFYEYPLVEKIPHLQIHALETFLNGIWELTASPSSQTISPVSLPGSSGSSAGGEGGENGQVRRDVVNKGNKSGNEEKPLIDLEEGEDVGWETLLESSISVSYDHHREFCFFSPNGYSCGWDDGIEKHRFDGRKEHEYGYQDGTRKVQIYKPKANNPFFKLDMTNSYGRDAHNSYNPWGF</sequence>
<organism evidence="1 2">
    <name type="scientific">Bauhinia variegata</name>
    <name type="common">Purple orchid tree</name>
    <name type="synonym">Phanera variegata</name>
    <dbReference type="NCBI Taxonomy" id="167791"/>
    <lineage>
        <taxon>Eukaryota</taxon>
        <taxon>Viridiplantae</taxon>
        <taxon>Streptophyta</taxon>
        <taxon>Embryophyta</taxon>
        <taxon>Tracheophyta</taxon>
        <taxon>Spermatophyta</taxon>
        <taxon>Magnoliopsida</taxon>
        <taxon>eudicotyledons</taxon>
        <taxon>Gunneridae</taxon>
        <taxon>Pentapetalae</taxon>
        <taxon>rosids</taxon>
        <taxon>fabids</taxon>
        <taxon>Fabales</taxon>
        <taxon>Fabaceae</taxon>
        <taxon>Cercidoideae</taxon>
        <taxon>Cercideae</taxon>
        <taxon>Bauhiniinae</taxon>
        <taxon>Bauhinia</taxon>
    </lineage>
</organism>
<dbReference type="EMBL" id="CM039426">
    <property type="protein sequence ID" value="KAI4357473.1"/>
    <property type="molecule type" value="Genomic_DNA"/>
</dbReference>